<evidence type="ECO:0000256" key="6">
    <source>
        <dbReference type="ARBA" id="ARBA00022723"/>
    </source>
</evidence>
<feature type="region of interest" description="Disordered" evidence="13">
    <location>
        <begin position="488"/>
        <end position="508"/>
    </location>
</feature>
<dbReference type="InterPro" id="IPR006295">
    <property type="entry name" value="DNA_primase_DnaG"/>
</dbReference>
<keyword evidence="6 12" id="KW-0479">Metal-binding</keyword>
<feature type="compositionally biased region" description="Basic residues" evidence="13">
    <location>
        <begin position="495"/>
        <end position="508"/>
    </location>
</feature>
<dbReference type="eggNOG" id="COG0358">
    <property type="taxonomic scope" value="Bacteria"/>
</dbReference>
<keyword evidence="1 12" id="KW-0240">DNA-directed RNA polymerase</keyword>
<dbReference type="HAMAP" id="MF_00974">
    <property type="entry name" value="DNA_primase_DnaG"/>
    <property type="match status" value="1"/>
</dbReference>
<dbReference type="AlphaFoldDB" id="D3SM07"/>
<evidence type="ECO:0000256" key="8">
    <source>
        <dbReference type="ARBA" id="ARBA00022833"/>
    </source>
</evidence>
<dbReference type="RefSeq" id="WP_012992193.1">
    <property type="nucleotide sequence ID" value="NC_013894.1"/>
</dbReference>
<evidence type="ECO:0000256" key="7">
    <source>
        <dbReference type="ARBA" id="ARBA00022771"/>
    </source>
</evidence>
<protein>
    <recommendedName>
        <fullName evidence="12">DNA primase</fullName>
        <ecNumber evidence="12">2.7.7.101</ecNumber>
    </recommendedName>
</protein>
<accession>D3SM07</accession>
<dbReference type="InterPro" id="IPR030846">
    <property type="entry name" value="DnaG_bac"/>
</dbReference>
<dbReference type="GO" id="GO:0003677">
    <property type="term" value="F:DNA binding"/>
    <property type="evidence" value="ECO:0007669"/>
    <property type="project" value="UniProtKB-KW"/>
</dbReference>
<comment type="catalytic activity">
    <reaction evidence="12">
        <text>ssDNA + n NTP = ssDNA/pppN(pN)n-1 hybrid + (n-1) diphosphate.</text>
        <dbReference type="EC" id="2.7.7.101"/>
    </reaction>
</comment>
<keyword evidence="10 12" id="KW-0238">DNA-binding</keyword>
<dbReference type="Pfam" id="PF01807">
    <property type="entry name" value="Zn_ribbon_DnaG"/>
    <property type="match status" value="1"/>
</dbReference>
<keyword evidence="9" id="KW-0460">Magnesium</keyword>
<reference evidence="16" key="1">
    <citation type="journal article" date="2010" name="Stand. Genomic Sci.">
        <title>Complete genome sequence of Thermocrinis albus type strain (HI 11/12T).</title>
        <authorList>
            <person name="Wirth R."/>
            <person name="Sikorski J."/>
            <person name="Brambilla E."/>
            <person name="Misra M."/>
            <person name="Lapidus A."/>
            <person name="Copeland A."/>
            <person name="Nolan M."/>
            <person name="Lucas S."/>
            <person name="Chen F."/>
            <person name="Tice H."/>
            <person name="Cheng J.F."/>
            <person name="Han C."/>
            <person name="Detter J.C."/>
            <person name="Tapia R."/>
            <person name="Bruce D."/>
            <person name="Goodwin L."/>
            <person name="Pitluck S."/>
            <person name="Pati A."/>
            <person name="Anderson I."/>
            <person name="Ivanova N."/>
            <person name="Mavromatis K."/>
            <person name="Mikhailova N."/>
            <person name="Chen A."/>
            <person name="Palaniappan K."/>
            <person name="Bilek Y."/>
            <person name="Hader T."/>
            <person name="Land M."/>
            <person name="Hauser L."/>
            <person name="Chang Y.J."/>
            <person name="Jeffries C.D."/>
            <person name="Tindall B.J."/>
            <person name="Rohde M."/>
            <person name="Goker M."/>
            <person name="Bristow J."/>
            <person name="Eisen J.A."/>
            <person name="Markowitz V."/>
            <person name="Hugenholtz P."/>
            <person name="Kyrpides N.C."/>
            <person name="Klenk H.P."/>
        </authorList>
    </citation>
    <scope>NUCLEOTIDE SEQUENCE [LARGE SCALE GENOMIC DNA]</scope>
    <source>
        <strain evidence="16">DSM 14484 / JCM 11386 / HI 11/12</strain>
    </source>
</reference>
<dbReference type="KEGG" id="tal:Thal_1155"/>
<proteinExistence type="inferred from homology"/>
<gene>
    <name evidence="12" type="primary">dnaG</name>
    <name evidence="15" type="ordered locus">Thal_1155</name>
</gene>
<dbReference type="Gene3D" id="3.90.580.10">
    <property type="entry name" value="Zinc finger, CHC2-type domain"/>
    <property type="match status" value="1"/>
</dbReference>
<dbReference type="PROSITE" id="PS50880">
    <property type="entry name" value="TOPRIM"/>
    <property type="match status" value="1"/>
</dbReference>
<dbReference type="InterPro" id="IPR034151">
    <property type="entry name" value="TOPRIM_DnaG_bac"/>
</dbReference>
<dbReference type="PANTHER" id="PTHR30313">
    <property type="entry name" value="DNA PRIMASE"/>
    <property type="match status" value="1"/>
</dbReference>
<dbReference type="SMART" id="SM00493">
    <property type="entry name" value="TOPRIM"/>
    <property type="match status" value="1"/>
</dbReference>
<dbReference type="InterPro" id="IPR036977">
    <property type="entry name" value="DNA_primase_Znf_CHC2"/>
</dbReference>
<dbReference type="InterPro" id="IPR002694">
    <property type="entry name" value="Znf_CHC2"/>
</dbReference>
<keyword evidence="3 12" id="KW-0808">Transferase</keyword>
<evidence type="ECO:0000256" key="5">
    <source>
        <dbReference type="ARBA" id="ARBA00022705"/>
    </source>
</evidence>
<dbReference type="SUPFAM" id="SSF56731">
    <property type="entry name" value="DNA primase core"/>
    <property type="match status" value="1"/>
</dbReference>
<dbReference type="Proteomes" id="UP000002043">
    <property type="component" value="Chromosome"/>
</dbReference>
<name>D3SM07_THEAH</name>
<comment type="similarity">
    <text evidence="12">Belongs to the DnaG primase family.</text>
</comment>
<sequence length="508" mass="57920">MDLRSVVSKLDIVDVISSYIDLKRVGSNYAGRCPFHPDDTPSLYVSPSKGIWKCFGCGVGGDAVKFVALYEGVSYTEALMELARKYKIPLKLPSQRHDDALLEALRQASQFYHERLKENQQALEYLYGRGLSGRSIQRFELGYSPTSHQLCQFLKEAGLLEVYERSGNILRLADGSCRDMFAGRLIIPIRDHRGNVVAFGGRTLTDEKPKYLNSPEKEHFQKRNILFGFYEGKEFIKERRRVILVEGYFDVISMHQAGFKETVAPLGTSLTSQQAHLIASYADEVILIFDGDSAGRQAVRRAVPHLLSENLSVKVLYLPEGEDPDTYVKKTDLHRELESLPDILEDLLSKAKNDRNSLETLLYLSGFVRDPVKRGEILLTLAKLTGMPVSLLSEKVPRVRGEREEEEKKLTFHEKILLTGILRYNFTNVPLEELNLSPYAAQILEAIQKEDLHLVPAEIRRGRISDERVFWDAVKALSIKKEDLEEETPKDLSQLRKRPATRLRKRRL</sequence>
<evidence type="ECO:0000256" key="12">
    <source>
        <dbReference type="HAMAP-Rule" id="MF_00974"/>
    </source>
</evidence>
<evidence type="ECO:0000256" key="9">
    <source>
        <dbReference type="ARBA" id="ARBA00022842"/>
    </source>
</evidence>
<dbReference type="GO" id="GO:0005737">
    <property type="term" value="C:cytoplasm"/>
    <property type="evidence" value="ECO:0007669"/>
    <property type="project" value="TreeGrafter"/>
</dbReference>
<keyword evidence="7 12" id="KW-0863">Zinc-finger</keyword>
<feature type="domain" description="Toprim" evidence="14">
    <location>
        <begin position="240"/>
        <end position="323"/>
    </location>
</feature>
<dbReference type="HOGENOM" id="CLU_013501_3_2_0"/>
<dbReference type="CDD" id="cd03364">
    <property type="entry name" value="TOPRIM_DnaG_primases"/>
    <property type="match status" value="1"/>
</dbReference>
<feature type="zinc finger region" description="CHC2-type" evidence="12">
    <location>
        <begin position="33"/>
        <end position="57"/>
    </location>
</feature>
<evidence type="ECO:0000256" key="10">
    <source>
        <dbReference type="ARBA" id="ARBA00023125"/>
    </source>
</evidence>
<evidence type="ECO:0000256" key="2">
    <source>
        <dbReference type="ARBA" id="ARBA00022515"/>
    </source>
</evidence>
<keyword evidence="11 12" id="KW-0804">Transcription</keyword>
<comment type="domain">
    <text evidence="12">Contains an N-terminal zinc-binding domain, a central core domain that contains the primase activity, and a C-terminal DnaB-binding domain.</text>
</comment>
<evidence type="ECO:0000256" key="4">
    <source>
        <dbReference type="ARBA" id="ARBA00022695"/>
    </source>
</evidence>
<dbReference type="InterPro" id="IPR050219">
    <property type="entry name" value="DnaG_primase"/>
</dbReference>
<dbReference type="STRING" id="638303.Thal_1155"/>
<dbReference type="InterPro" id="IPR037068">
    <property type="entry name" value="DNA_primase_core_N_sf"/>
</dbReference>
<dbReference type="Pfam" id="PF08275">
    <property type="entry name" value="DNAG_N"/>
    <property type="match status" value="1"/>
</dbReference>
<evidence type="ECO:0000313" key="16">
    <source>
        <dbReference type="Proteomes" id="UP000002043"/>
    </source>
</evidence>
<dbReference type="SMART" id="SM00400">
    <property type="entry name" value="ZnF_CHCC"/>
    <property type="match status" value="1"/>
</dbReference>
<evidence type="ECO:0000256" key="1">
    <source>
        <dbReference type="ARBA" id="ARBA00022478"/>
    </source>
</evidence>
<keyword evidence="2 12" id="KW-0639">Primosome</keyword>
<dbReference type="EMBL" id="CP001931">
    <property type="protein sequence ID" value="ADC89787.1"/>
    <property type="molecule type" value="Genomic_DNA"/>
</dbReference>
<dbReference type="InterPro" id="IPR006171">
    <property type="entry name" value="TOPRIM_dom"/>
</dbReference>
<evidence type="ECO:0000256" key="11">
    <source>
        <dbReference type="ARBA" id="ARBA00023163"/>
    </source>
</evidence>
<dbReference type="Gene3D" id="3.90.980.10">
    <property type="entry name" value="DNA primase, catalytic core, N-terminal domain"/>
    <property type="match status" value="1"/>
</dbReference>
<dbReference type="GO" id="GO:0008270">
    <property type="term" value="F:zinc ion binding"/>
    <property type="evidence" value="ECO:0007669"/>
    <property type="project" value="UniProtKB-UniRule"/>
</dbReference>
<keyword evidence="4 12" id="KW-0548">Nucleotidyltransferase</keyword>
<dbReference type="NCBIfam" id="TIGR01391">
    <property type="entry name" value="dnaG"/>
    <property type="match status" value="1"/>
</dbReference>
<dbReference type="InterPro" id="IPR013264">
    <property type="entry name" value="DNAG_N"/>
</dbReference>
<dbReference type="PANTHER" id="PTHR30313:SF2">
    <property type="entry name" value="DNA PRIMASE"/>
    <property type="match status" value="1"/>
</dbReference>
<dbReference type="GO" id="GO:1990077">
    <property type="term" value="C:primosome complex"/>
    <property type="evidence" value="ECO:0007669"/>
    <property type="project" value="UniProtKB-KW"/>
</dbReference>
<dbReference type="GO" id="GO:0006269">
    <property type="term" value="P:DNA replication, synthesis of primer"/>
    <property type="evidence" value="ECO:0007669"/>
    <property type="project" value="UniProtKB-UniRule"/>
</dbReference>
<dbReference type="OrthoDB" id="9803773at2"/>
<keyword evidence="5 12" id="KW-0235">DNA replication</keyword>
<evidence type="ECO:0000256" key="3">
    <source>
        <dbReference type="ARBA" id="ARBA00022679"/>
    </source>
</evidence>
<organism evidence="15 16">
    <name type="scientific">Thermocrinis albus (strain DSM 14484 / JCM 11386 / HI 11/12)</name>
    <dbReference type="NCBI Taxonomy" id="638303"/>
    <lineage>
        <taxon>Bacteria</taxon>
        <taxon>Pseudomonadati</taxon>
        <taxon>Aquificota</taxon>
        <taxon>Aquificia</taxon>
        <taxon>Aquificales</taxon>
        <taxon>Aquificaceae</taxon>
        <taxon>Thermocrinis</taxon>
    </lineage>
</organism>
<evidence type="ECO:0000313" key="15">
    <source>
        <dbReference type="EMBL" id="ADC89787.1"/>
    </source>
</evidence>
<keyword evidence="8 12" id="KW-0862">Zinc</keyword>
<dbReference type="GO" id="GO:0000428">
    <property type="term" value="C:DNA-directed RNA polymerase complex"/>
    <property type="evidence" value="ECO:0007669"/>
    <property type="project" value="UniProtKB-KW"/>
</dbReference>
<dbReference type="SUPFAM" id="SSF57783">
    <property type="entry name" value="Zinc beta-ribbon"/>
    <property type="match status" value="1"/>
</dbReference>
<evidence type="ECO:0000256" key="13">
    <source>
        <dbReference type="SAM" id="MobiDB-lite"/>
    </source>
</evidence>
<comment type="cofactor">
    <cofactor evidence="12">
        <name>Zn(2+)</name>
        <dbReference type="ChEBI" id="CHEBI:29105"/>
    </cofactor>
    <text evidence="12">Binds 1 zinc ion per monomer.</text>
</comment>
<comment type="function">
    <text evidence="12">RNA polymerase that catalyzes the synthesis of short RNA molecules used as primers for DNA polymerase during DNA replication.</text>
</comment>
<dbReference type="Pfam" id="PF13155">
    <property type="entry name" value="Toprim_2"/>
    <property type="match status" value="1"/>
</dbReference>
<comment type="subunit">
    <text evidence="12">Monomer. Interacts with DnaB.</text>
</comment>
<dbReference type="FunFam" id="3.90.580.10:FF:000001">
    <property type="entry name" value="DNA primase"/>
    <property type="match status" value="1"/>
</dbReference>
<keyword evidence="16" id="KW-1185">Reference proteome</keyword>
<dbReference type="GO" id="GO:0003899">
    <property type="term" value="F:DNA-directed RNA polymerase activity"/>
    <property type="evidence" value="ECO:0007669"/>
    <property type="project" value="UniProtKB-UniRule"/>
</dbReference>
<dbReference type="Gene3D" id="3.40.1360.10">
    <property type="match status" value="1"/>
</dbReference>
<evidence type="ECO:0000259" key="14">
    <source>
        <dbReference type="PROSITE" id="PS50880"/>
    </source>
</evidence>
<dbReference type="EC" id="2.7.7.101" evidence="12"/>